<accession>A0A8I1W9E1</accession>
<evidence type="ECO:0000313" key="3">
    <source>
        <dbReference type="EMBL" id="MBO1108500.1"/>
    </source>
</evidence>
<dbReference type="RefSeq" id="WP_207542113.1">
    <property type="nucleotide sequence ID" value="NZ_JAFNAA010000009.1"/>
</dbReference>
<keyword evidence="3" id="KW-0808">Transferase</keyword>
<dbReference type="InterPro" id="IPR001296">
    <property type="entry name" value="Glyco_trans_1"/>
</dbReference>
<dbReference type="PANTHER" id="PTHR12526">
    <property type="entry name" value="GLYCOSYLTRANSFERASE"/>
    <property type="match status" value="1"/>
</dbReference>
<dbReference type="SUPFAM" id="SSF53756">
    <property type="entry name" value="UDP-Glycosyltransferase/glycogen phosphorylase"/>
    <property type="match status" value="1"/>
</dbReference>
<dbReference type="Proteomes" id="UP000664658">
    <property type="component" value="Unassembled WGS sequence"/>
</dbReference>
<dbReference type="Gene3D" id="3.40.50.2000">
    <property type="entry name" value="Glycogen Phosphorylase B"/>
    <property type="match status" value="2"/>
</dbReference>
<evidence type="ECO:0000259" key="1">
    <source>
        <dbReference type="Pfam" id="PF00534"/>
    </source>
</evidence>
<dbReference type="EMBL" id="JAFNAA010000009">
    <property type="protein sequence ID" value="MBO1108500.1"/>
    <property type="molecule type" value="Genomic_DNA"/>
</dbReference>
<feature type="domain" description="Glycosyl transferase family 1" evidence="1">
    <location>
        <begin position="182"/>
        <end position="342"/>
    </location>
</feature>
<sequence>MLRVLHTESSCGWGGQEIRILSESKKMIERGHVVHILACPDSNIINEANRLGIQTISLPIYKKKVGALLSVFHWLMKNHESYDVINTHSSTDAWLFSLVNSLFGHKLKIVRTRHVSTPVSNNVSTKWLYNSATDFIVTTGERLRNELHRHNGIPLQKMKSIRTGIDLNRFYPAESSSLARAEVNITEKFTVGIVATLRSWKGHEYLIRAWSEFIGENENSQLLVVGDGPQRANLEGLVKELGLSDSVIFTGNKKDPERWMRAMDIFALPSYGNEGVPQGIMQAMACGLPIISTDVGSITEAVDDGVNGIIVKVKDPKAIFGAIKFLASDHSTRKSMSEKAYAKAKDEFSLDSMVNDMETVFSKLVRK</sequence>
<dbReference type="AlphaFoldDB" id="A0A8I1W9E1"/>
<evidence type="ECO:0000313" key="4">
    <source>
        <dbReference type="Proteomes" id="UP000664658"/>
    </source>
</evidence>
<organism evidence="3 4">
    <name type="scientific">Plesiomonas shigelloides</name>
    <name type="common">Aeromonas shigelloides</name>
    <dbReference type="NCBI Taxonomy" id="703"/>
    <lineage>
        <taxon>Bacteria</taxon>
        <taxon>Pseudomonadati</taxon>
        <taxon>Pseudomonadota</taxon>
        <taxon>Gammaproteobacteria</taxon>
        <taxon>Enterobacterales</taxon>
        <taxon>Enterobacteriaceae</taxon>
        <taxon>Plesiomonas</taxon>
    </lineage>
</organism>
<dbReference type="GO" id="GO:0016757">
    <property type="term" value="F:glycosyltransferase activity"/>
    <property type="evidence" value="ECO:0007669"/>
    <property type="project" value="InterPro"/>
</dbReference>
<dbReference type="CDD" id="cd03801">
    <property type="entry name" value="GT4_PimA-like"/>
    <property type="match status" value="1"/>
</dbReference>
<feature type="domain" description="Glycosyltransferase subfamily 4-like N-terminal" evidence="2">
    <location>
        <begin position="13"/>
        <end position="169"/>
    </location>
</feature>
<dbReference type="GO" id="GO:1901135">
    <property type="term" value="P:carbohydrate derivative metabolic process"/>
    <property type="evidence" value="ECO:0007669"/>
    <property type="project" value="UniProtKB-ARBA"/>
</dbReference>
<name>A0A8I1W9E1_PLESH</name>
<dbReference type="Pfam" id="PF00534">
    <property type="entry name" value="Glycos_transf_1"/>
    <property type="match status" value="1"/>
</dbReference>
<dbReference type="Pfam" id="PF13439">
    <property type="entry name" value="Glyco_transf_4"/>
    <property type="match status" value="1"/>
</dbReference>
<dbReference type="PANTHER" id="PTHR12526:SF638">
    <property type="entry name" value="SPORE COAT PROTEIN SA"/>
    <property type="match status" value="1"/>
</dbReference>
<gene>
    <name evidence="3" type="ORF">J2R62_09725</name>
</gene>
<reference evidence="3" key="1">
    <citation type="submission" date="2021-03" db="EMBL/GenBank/DDBJ databases">
        <title>Plesiomonas shigelloides zfcc0051, isolated from zebrafish feces.</title>
        <authorList>
            <person name="Vanderhoek Z."/>
            <person name="Gaulke C."/>
        </authorList>
    </citation>
    <scope>NUCLEOTIDE SEQUENCE</scope>
    <source>
        <strain evidence="3">Zfcc0051</strain>
    </source>
</reference>
<dbReference type="InterPro" id="IPR028098">
    <property type="entry name" value="Glyco_trans_4-like_N"/>
</dbReference>
<proteinExistence type="predicted"/>
<protein>
    <submittedName>
        <fullName evidence="3">Glycosyltransferase family 4 protein</fullName>
    </submittedName>
</protein>
<evidence type="ECO:0000259" key="2">
    <source>
        <dbReference type="Pfam" id="PF13439"/>
    </source>
</evidence>
<comment type="caution">
    <text evidence="3">The sequence shown here is derived from an EMBL/GenBank/DDBJ whole genome shotgun (WGS) entry which is preliminary data.</text>
</comment>